<evidence type="ECO:0000256" key="9">
    <source>
        <dbReference type="SAM" id="Phobius"/>
    </source>
</evidence>
<sequence>MSDRRSFVILLVALAYLLLGKLALLLAIPPGYATAIWPAAGVALAAVMIMGYRVWPGILLGSFLVNIDAVPALGQPLLTLLASFVVPFVIAVGAAIQALIGAYLIRRYIGFQLSLDSVGEVLRFILIGCGLSCLVSASVGTATLFMAGLLPVENFVFNWLTWWVGDGLGVMIFTVLTFVYLGKPEAVWRSRRRILPAVLLGVSVVAVTLYVFGSRWELSRQQSEFSRYTSQIFTRAQTVIDAHIENLYATRALFEVSNKVTAIEFEKFVDGFLARNTGFQAIVWVQHIPDRERLTMEAQMSAEHGAHVLITGRDEKQNTMPQLSKEDYYVIRYIEPLADNLTALGYDISSSDLVRNALARAAAGNSPATTGPIRLVQEQEDQLGLVVYLPVHFISDATSGAGLAGYVAAVFRIPDLMNLLLSSDYLANISASVSERDGGEIIFGDRSSSAQESLFSDSAVLHFADTEWLFQLTADQRFLVGSRSMVPWGMLVAGLLFTGLLGMTFLVLTGQKYSSEVTGEKLKGMLHQLQEAQEHLVEAEKMASLGGLVAGFAHELNTPLGIAITAESTLQDDLGKLDAALQERGGVAAEIATLRRMQEASRIVLANVQRAGALIMSFKQVSVDQATTETRTINLHEYLTDVLMHLSPNYRRTGHEVILDCPPDLNIRTVPGGIAQVVINLLTNSLIHAFPNDRKGHIKLGVSSRSGEVVIRFSDDGIGIPLADQKKIFEPFYTTRRSSGGTGLGLHVVYNTVRRQLKGRISVSSQPDQGAVFEIVLPLTINEFVGEEQAFG</sequence>
<dbReference type="InterPro" id="IPR003594">
    <property type="entry name" value="HATPase_dom"/>
</dbReference>
<evidence type="ECO:0000313" key="12">
    <source>
        <dbReference type="EMBL" id="POP51245.1"/>
    </source>
</evidence>
<evidence type="ECO:0000256" key="1">
    <source>
        <dbReference type="ARBA" id="ARBA00000085"/>
    </source>
</evidence>
<dbReference type="SUPFAM" id="SSF47384">
    <property type="entry name" value="Homodimeric domain of signal transducing histidine kinase"/>
    <property type="match status" value="1"/>
</dbReference>
<evidence type="ECO:0000259" key="11">
    <source>
        <dbReference type="PROSITE" id="PS50839"/>
    </source>
</evidence>
<keyword evidence="6 9" id="KW-0812">Transmembrane</keyword>
<feature type="domain" description="Histidine kinase" evidence="10">
    <location>
        <begin position="551"/>
        <end position="781"/>
    </location>
</feature>
<feature type="transmembrane region" description="Helical" evidence="9">
    <location>
        <begin position="7"/>
        <end position="28"/>
    </location>
</feature>
<feature type="transmembrane region" description="Helical" evidence="9">
    <location>
        <begin position="162"/>
        <end position="182"/>
    </location>
</feature>
<gene>
    <name evidence="12" type="ORF">C0068_18185</name>
</gene>
<evidence type="ECO:0000256" key="5">
    <source>
        <dbReference type="ARBA" id="ARBA00022553"/>
    </source>
</evidence>
<feature type="transmembrane region" description="Helical" evidence="9">
    <location>
        <begin position="125"/>
        <end position="150"/>
    </location>
</feature>
<evidence type="ECO:0000256" key="6">
    <source>
        <dbReference type="ARBA" id="ARBA00022692"/>
    </source>
</evidence>
<dbReference type="EC" id="2.7.13.3" evidence="3"/>
<dbReference type="InterPro" id="IPR005467">
    <property type="entry name" value="His_kinase_dom"/>
</dbReference>
<dbReference type="Gene3D" id="3.30.450.350">
    <property type="entry name" value="CHASE domain"/>
    <property type="match status" value="1"/>
</dbReference>
<protein>
    <recommendedName>
        <fullName evidence="3">histidine kinase</fullName>
        <ecNumber evidence="3">2.7.13.3</ecNumber>
    </recommendedName>
</protein>
<reference evidence="12" key="1">
    <citation type="submission" date="2018-01" db="EMBL/GenBank/DDBJ databases">
        <authorList>
            <person name="Yu X.-D."/>
        </authorList>
    </citation>
    <scope>NUCLEOTIDE SEQUENCE</scope>
    <source>
        <strain evidence="12">ZX-21</strain>
    </source>
</reference>
<dbReference type="EMBL" id="PQGG01000042">
    <property type="protein sequence ID" value="POP51245.1"/>
    <property type="molecule type" value="Genomic_DNA"/>
</dbReference>
<keyword evidence="5" id="KW-0597">Phosphoprotein</keyword>
<feature type="domain" description="CHASE" evidence="11">
    <location>
        <begin position="256"/>
        <end position="459"/>
    </location>
</feature>
<dbReference type="InterPro" id="IPR003661">
    <property type="entry name" value="HisK_dim/P_dom"/>
</dbReference>
<dbReference type="PROSITE" id="PS50839">
    <property type="entry name" value="CHASE"/>
    <property type="match status" value="1"/>
</dbReference>
<evidence type="ECO:0000256" key="2">
    <source>
        <dbReference type="ARBA" id="ARBA00004651"/>
    </source>
</evidence>
<comment type="catalytic activity">
    <reaction evidence="1">
        <text>ATP + protein L-histidine = ADP + protein N-phospho-L-histidine.</text>
        <dbReference type="EC" id="2.7.13.3"/>
    </reaction>
</comment>
<dbReference type="InterPro" id="IPR004358">
    <property type="entry name" value="Sig_transdc_His_kin-like_C"/>
</dbReference>
<dbReference type="OrthoDB" id="9797243at2"/>
<dbReference type="SUPFAM" id="SSF55874">
    <property type="entry name" value="ATPase domain of HSP90 chaperone/DNA topoisomerase II/histidine kinase"/>
    <property type="match status" value="1"/>
</dbReference>
<name>A0A2S4HB90_9GAMM</name>
<dbReference type="CDD" id="cd00082">
    <property type="entry name" value="HisKA"/>
    <property type="match status" value="1"/>
</dbReference>
<feature type="transmembrane region" description="Helical" evidence="9">
    <location>
        <begin position="485"/>
        <end position="508"/>
    </location>
</feature>
<comment type="subcellular location">
    <subcellularLocation>
        <location evidence="2">Cell membrane</location>
        <topology evidence="2">Multi-pass membrane protein</topology>
    </subcellularLocation>
</comment>
<dbReference type="GO" id="GO:0005886">
    <property type="term" value="C:plasma membrane"/>
    <property type="evidence" value="ECO:0007669"/>
    <property type="project" value="UniProtKB-SubCell"/>
</dbReference>
<dbReference type="InterPro" id="IPR036097">
    <property type="entry name" value="HisK_dim/P_sf"/>
</dbReference>
<evidence type="ECO:0000256" key="4">
    <source>
        <dbReference type="ARBA" id="ARBA00022475"/>
    </source>
</evidence>
<dbReference type="GO" id="GO:0000155">
    <property type="term" value="F:phosphorelay sensor kinase activity"/>
    <property type="evidence" value="ECO:0007669"/>
    <property type="project" value="InterPro"/>
</dbReference>
<dbReference type="AlphaFoldDB" id="A0A2S4HB90"/>
<dbReference type="PROSITE" id="PS50109">
    <property type="entry name" value="HIS_KIN"/>
    <property type="match status" value="1"/>
</dbReference>
<evidence type="ECO:0000256" key="8">
    <source>
        <dbReference type="ARBA" id="ARBA00023136"/>
    </source>
</evidence>
<evidence type="ECO:0000259" key="10">
    <source>
        <dbReference type="PROSITE" id="PS50109"/>
    </source>
</evidence>
<keyword evidence="7 9" id="KW-1133">Transmembrane helix</keyword>
<evidence type="ECO:0000256" key="7">
    <source>
        <dbReference type="ARBA" id="ARBA00022989"/>
    </source>
</evidence>
<proteinExistence type="predicted"/>
<keyword evidence="8 9" id="KW-0472">Membrane</keyword>
<dbReference type="PRINTS" id="PR00344">
    <property type="entry name" value="BCTRLSENSOR"/>
</dbReference>
<keyword evidence="4" id="KW-1003">Cell membrane</keyword>
<dbReference type="Proteomes" id="UP000237222">
    <property type="component" value="Unassembled WGS sequence"/>
</dbReference>
<dbReference type="Pfam" id="PF05231">
    <property type="entry name" value="MASE1"/>
    <property type="match status" value="1"/>
</dbReference>
<dbReference type="SMART" id="SM00387">
    <property type="entry name" value="HATPase_c"/>
    <property type="match status" value="1"/>
</dbReference>
<dbReference type="Pfam" id="PF02518">
    <property type="entry name" value="HATPase_c"/>
    <property type="match status" value="1"/>
</dbReference>
<feature type="transmembrane region" description="Helical" evidence="9">
    <location>
        <begin position="59"/>
        <end position="78"/>
    </location>
</feature>
<dbReference type="PANTHER" id="PTHR43065">
    <property type="entry name" value="SENSOR HISTIDINE KINASE"/>
    <property type="match status" value="1"/>
</dbReference>
<dbReference type="Gene3D" id="3.30.565.10">
    <property type="entry name" value="Histidine kinase-like ATPase, C-terminal domain"/>
    <property type="match status" value="1"/>
</dbReference>
<dbReference type="InterPro" id="IPR036890">
    <property type="entry name" value="HATPase_C_sf"/>
</dbReference>
<organism evidence="12 13">
    <name type="scientific">Zhongshania marina</name>
    <dbReference type="NCBI Taxonomy" id="2304603"/>
    <lineage>
        <taxon>Bacteria</taxon>
        <taxon>Pseudomonadati</taxon>
        <taxon>Pseudomonadota</taxon>
        <taxon>Gammaproteobacteria</taxon>
        <taxon>Cellvibrionales</taxon>
        <taxon>Spongiibacteraceae</taxon>
        <taxon>Zhongshania</taxon>
    </lineage>
</organism>
<feature type="transmembrane region" description="Helical" evidence="9">
    <location>
        <begin position="34"/>
        <end position="52"/>
    </location>
</feature>
<dbReference type="InterPro" id="IPR007895">
    <property type="entry name" value="MASE1"/>
</dbReference>
<dbReference type="SMART" id="SM01079">
    <property type="entry name" value="CHASE"/>
    <property type="match status" value="1"/>
</dbReference>
<feature type="transmembrane region" description="Helical" evidence="9">
    <location>
        <begin position="194"/>
        <end position="213"/>
    </location>
</feature>
<evidence type="ECO:0000256" key="3">
    <source>
        <dbReference type="ARBA" id="ARBA00012438"/>
    </source>
</evidence>
<dbReference type="RefSeq" id="WP_103685890.1">
    <property type="nucleotide sequence ID" value="NZ_PQGG01000042.1"/>
</dbReference>
<dbReference type="CDD" id="cd00075">
    <property type="entry name" value="HATPase"/>
    <property type="match status" value="1"/>
</dbReference>
<evidence type="ECO:0000313" key="13">
    <source>
        <dbReference type="Proteomes" id="UP000237222"/>
    </source>
</evidence>
<dbReference type="Gene3D" id="1.10.287.130">
    <property type="match status" value="1"/>
</dbReference>
<dbReference type="InterPro" id="IPR006189">
    <property type="entry name" value="CHASE_dom"/>
</dbReference>
<feature type="transmembrane region" description="Helical" evidence="9">
    <location>
        <begin position="84"/>
        <end position="105"/>
    </location>
</feature>
<dbReference type="PANTHER" id="PTHR43065:SF47">
    <property type="match status" value="1"/>
</dbReference>
<comment type="caution">
    <text evidence="12">The sequence shown here is derived from an EMBL/GenBank/DDBJ whole genome shotgun (WGS) entry which is preliminary data.</text>
</comment>
<dbReference type="InterPro" id="IPR042240">
    <property type="entry name" value="CHASE_sf"/>
</dbReference>
<dbReference type="Pfam" id="PF03924">
    <property type="entry name" value="CHASE"/>
    <property type="match status" value="1"/>
</dbReference>
<accession>A0A2S4HB90</accession>